<dbReference type="RefSeq" id="WP_184660348.1">
    <property type="nucleotide sequence ID" value="NZ_CP031518.1"/>
</dbReference>
<dbReference type="Proteomes" id="UP000518887">
    <property type="component" value="Unassembled WGS sequence"/>
</dbReference>
<protein>
    <submittedName>
        <fullName evidence="2">Calcineurin-like phosphoesterase family protein</fullName>
    </submittedName>
</protein>
<dbReference type="GO" id="GO:0016787">
    <property type="term" value="F:hydrolase activity"/>
    <property type="evidence" value="ECO:0007669"/>
    <property type="project" value="InterPro"/>
</dbReference>
<dbReference type="SUPFAM" id="SSF56300">
    <property type="entry name" value="Metallo-dependent phosphatases"/>
    <property type="match status" value="1"/>
</dbReference>
<dbReference type="InterPro" id="IPR029052">
    <property type="entry name" value="Metallo-depent_PP-like"/>
</dbReference>
<reference evidence="2 3" key="1">
    <citation type="submission" date="2020-08" db="EMBL/GenBank/DDBJ databases">
        <title>Genomic Encyclopedia of Type Strains, Phase IV (KMG-IV): sequencing the most valuable type-strain genomes for metagenomic binning, comparative biology and taxonomic classification.</title>
        <authorList>
            <person name="Goeker M."/>
        </authorList>
    </citation>
    <scope>NUCLEOTIDE SEQUENCE [LARGE SCALE GENOMIC DNA]</scope>
    <source>
        <strain evidence="2 3">DSM 103462</strain>
    </source>
</reference>
<dbReference type="Pfam" id="PF00149">
    <property type="entry name" value="Metallophos"/>
    <property type="match status" value="1"/>
</dbReference>
<dbReference type="EMBL" id="JACHFQ010000006">
    <property type="protein sequence ID" value="MBB5226782.1"/>
    <property type="molecule type" value="Genomic_DNA"/>
</dbReference>
<accession>A0A7W8GAH8</accession>
<dbReference type="Gene3D" id="3.60.21.10">
    <property type="match status" value="1"/>
</dbReference>
<sequence>MIKQITKEDFFSGYSLEQTFLTSDLHLYHTNIIKYCSRPFEFSPKGCAEMNEFFLKKFDELPEDCLIWNFGDVFLNLHLENSRIMNDIMRMKKNRKMCLILGNHDFMARKKPFPNYIEYFRFLGFDEVYKGPLQFGNYILSHEPVFIKKESSLINIHGHTHEKTVTEDYFLSEYNKSYPKKKVNSARYINICMDANNFQLLEAKKVFNQEG</sequence>
<organism evidence="2 3">
    <name type="scientific">Treponema ruminis</name>
    <dbReference type="NCBI Taxonomy" id="744515"/>
    <lineage>
        <taxon>Bacteria</taxon>
        <taxon>Pseudomonadati</taxon>
        <taxon>Spirochaetota</taxon>
        <taxon>Spirochaetia</taxon>
        <taxon>Spirochaetales</taxon>
        <taxon>Treponemataceae</taxon>
        <taxon>Treponema</taxon>
    </lineage>
</organism>
<name>A0A7W8GAH8_9SPIR</name>
<keyword evidence="3" id="KW-1185">Reference proteome</keyword>
<proteinExistence type="predicted"/>
<dbReference type="InterPro" id="IPR004843">
    <property type="entry name" value="Calcineurin-like_PHP"/>
</dbReference>
<evidence type="ECO:0000313" key="3">
    <source>
        <dbReference type="Proteomes" id="UP000518887"/>
    </source>
</evidence>
<comment type="caution">
    <text evidence="2">The sequence shown here is derived from an EMBL/GenBank/DDBJ whole genome shotgun (WGS) entry which is preliminary data.</text>
</comment>
<dbReference type="AlphaFoldDB" id="A0A7W8GAH8"/>
<gene>
    <name evidence="2" type="ORF">HNP76_002163</name>
</gene>
<evidence type="ECO:0000313" key="2">
    <source>
        <dbReference type="EMBL" id="MBB5226782.1"/>
    </source>
</evidence>
<feature type="domain" description="Calcineurin-like phosphoesterase" evidence="1">
    <location>
        <begin position="21"/>
        <end position="173"/>
    </location>
</feature>
<evidence type="ECO:0000259" key="1">
    <source>
        <dbReference type="Pfam" id="PF00149"/>
    </source>
</evidence>